<feature type="region of interest" description="Disordered" evidence="1">
    <location>
        <begin position="217"/>
        <end position="264"/>
    </location>
</feature>
<feature type="compositionally biased region" description="Polar residues" evidence="1">
    <location>
        <begin position="475"/>
        <end position="497"/>
    </location>
</feature>
<organism evidence="3 4">
    <name type="scientific">Rhynchosporium graminicola</name>
    <dbReference type="NCBI Taxonomy" id="2792576"/>
    <lineage>
        <taxon>Eukaryota</taxon>
        <taxon>Fungi</taxon>
        <taxon>Dikarya</taxon>
        <taxon>Ascomycota</taxon>
        <taxon>Pezizomycotina</taxon>
        <taxon>Leotiomycetes</taxon>
        <taxon>Helotiales</taxon>
        <taxon>Ploettnerulaceae</taxon>
        <taxon>Rhynchosporium</taxon>
    </lineage>
</organism>
<dbReference type="Pfam" id="PF06101">
    <property type="entry name" value="Vps62"/>
    <property type="match status" value="1"/>
</dbReference>
<feature type="compositionally biased region" description="Polar residues" evidence="1">
    <location>
        <begin position="283"/>
        <end position="293"/>
    </location>
</feature>
<dbReference type="PANTHER" id="PTHR48172">
    <property type="match status" value="1"/>
</dbReference>
<feature type="region of interest" description="Disordered" evidence="1">
    <location>
        <begin position="277"/>
        <end position="306"/>
    </location>
</feature>
<comment type="caution">
    <text evidence="3">The sequence shown here is derived from an EMBL/GenBank/DDBJ whole genome shotgun (WGS) entry which is preliminary data.</text>
</comment>
<proteinExistence type="predicted"/>
<dbReference type="EMBL" id="FJUW01000005">
    <property type="protein sequence ID" value="CZS92170.1"/>
    <property type="molecule type" value="Genomic_DNA"/>
</dbReference>
<name>A0A1E1K2S6_9HELO</name>
<dbReference type="Proteomes" id="UP000178129">
    <property type="component" value="Unassembled WGS sequence"/>
</dbReference>
<reference evidence="4" key="1">
    <citation type="submission" date="2016-03" db="EMBL/GenBank/DDBJ databases">
        <authorList>
            <person name="Ploux O."/>
        </authorList>
    </citation>
    <scope>NUCLEOTIDE SEQUENCE [LARGE SCALE GENOMIC DNA]</scope>
    <source>
        <strain evidence="4">UK7</strain>
    </source>
</reference>
<keyword evidence="4" id="KW-1185">Reference proteome</keyword>
<accession>A0A1E1K2S6</accession>
<evidence type="ECO:0000256" key="2">
    <source>
        <dbReference type="SAM" id="SignalP"/>
    </source>
</evidence>
<evidence type="ECO:0000256" key="1">
    <source>
        <dbReference type="SAM" id="MobiDB-lite"/>
    </source>
</evidence>
<feature type="region of interest" description="Disordered" evidence="1">
    <location>
        <begin position="94"/>
        <end position="131"/>
    </location>
</feature>
<keyword evidence="2" id="KW-0732">Signal</keyword>
<protein>
    <submittedName>
        <fullName evidence="3">Related to VPS62 Vacuolar Protein Sorting</fullName>
    </submittedName>
</protein>
<sequence length="590" mass="66834">MWGLRRLGLFVLFVILSWFGLTALHKHLDPNNRTPAQVREDAYWISTSKNWLDRQACRWIGLCGLAHWHPDPAVRPWNKKRGDKRQGRDVQYVLNEGENGRDGQDREGDDDRDLWDRIPGQGQRLKPGDWDGDTRVLKEVPQFVLDHAPLVHLYSGEQFWPSDIREHLAHVMPYNNMTDLNITGFRPTVDNLHELNEGRKGAFVFLHSKDDVEERPEWLGSAYNKPVPYDDEDEDDEGENEDKEEDVPLDEISTGAVPSEEDLETWFDPYGPKHKISAPIPPTYQSQPQTANKTPPKKSSKEPYREALRRRSPILQKPGGYSRAPAVLVLVDKGSGILDAFWFYFYSYNLGTTVLGCRFGNHVGDWEHSLIRFHNGVPKAVFFSAHSGGLAYTYSAVEKGKGKGREGRPVLYSALGSHAMYAQPGSHPYVLPFGLLADVTDRGPMWDPAHNYLAYHYNTSITHGADAKAFPEPSTDPNVFPPSSYSHKPSEPSLQQATNPSTLQMASALQPAANNPDAPMGWWWFAGHWGDKLYSLGDWRQWRFVGEYHYVSGPFGPRWKNLGRSKVCQSRGGCTIVDSLREGKGRSWLS</sequence>
<dbReference type="PANTHER" id="PTHR48172:SF2">
    <property type="entry name" value="VACUOLAR PROTEIN SORTING PROTEIN 62"/>
    <property type="match status" value="1"/>
</dbReference>
<dbReference type="STRING" id="914237.A0A1E1K2S6"/>
<feature type="compositionally biased region" description="Acidic residues" evidence="1">
    <location>
        <begin position="229"/>
        <end position="249"/>
    </location>
</feature>
<feature type="signal peptide" evidence="2">
    <location>
        <begin position="1"/>
        <end position="24"/>
    </location>
</feature>
<evidence type="ECO:0000313" key="3">
    <source>
        <dbReference type="EMBL" id="CZS92170.1"/>
    </source>
</evidence>
<dbReference type="InterPro" id="IPR009291">
    <property type="entry name" value="Vps62"/>
</dbReference>
<evidence type="ECO:0000313" key="4">
    <source>
        <dbReference type="Proteomes" id="UP000178129"/>
    </source>
</evidence>
<dbReference type="InParanoid" id="A0A1E1K2S6"/>
<feature type="region of interest" description="Disordered" evidence="1">
    <location>
        <begin position="467"/>
        <end position="497"/>
    </location>
</feature>
<dbReference type="AlphaFoldDB" id="A0A1E1K2S6"/>
<gene>
    <name evidence="3" type="ORF">RCO7_00734</name>
</gene>
<feature type="chain" id="PRO_5009445646" evidence="2">
    <location>
        <begin position="25"/>
        <end position="590"/>
    </location>
</feature>